<dbReference type="AlphaFoldDB" id="A0A0F0CVS3"/>
<evidence type="ECO:0000313" key="2">
    <source>
        <dbReference type="Proteomes" id="UP000033428"/>
    </source>
</evidence>
<gene>
    <name evidence="1" type="ORF">OMAG_000585</name>
</gene>
<dbReference type="Proteomes" id="UP000033428">
    <property type="component" value="Unassembled WGS sequence"/>
</dbReference>
<proteinExistence type="predicted"/>
<evidence type="ECO:0000313" key="1">
    <source>
        <dbReference type="EMBL" id="KJJ85540.1"/>
    </source>
</evidence>
<accession>A0A0F0CVS3</accession>
<keyword evidence="2" id="KW-1185">Reference proteome</keyword>
<reference evidence="1 2" key="1">
    <citation type="submission" date="2015-02" db="EMBL/GenBank/DDBJ databases">
        <title>Single-cell genomics of uncultivated deep-branching MTB reveals a conserved set of magnetosome genes.</title>
        <authorList>
            <person name="Kolinko S."/>
            <person name="Richter M."/>
            <person name="Glockner F.O."/>
            <person name="Brachmann A."/>
            <person name="Schuler D."/>
        </authorList>
    </citation>
    <scope>NUCLEOTIDE SEQUENCE [LARGE SCALE GENOMIC DNA]</scope>
    <source>
        <strain evidence="1">SKK-01</strain>
    </source>
</reference>
<organism evidence="1 2">
    <name type="scientific">Candidatus Omnitrophus magneticus</name>
    <dbReference type="NCBI Taxonomy" id="1609969"/>
    <lineage>
        <taxon>Bacteria</taxon>
        <taxon>Pseudomonadati</taxon>
        <taxon>Candidatus Omnitrophota</taxon>
        <taxon>Candidatus Omnitrophus</taxon>
    </lineage>
</organism>
<comment type="caution">
    <text evidence="1">The sequence shown here is derived from an EMBL/GenBank/DDBJ whole genome shotgun (WGS) entry which is preliminary data.</text>
</comment>
<protein>
    <submittedName>
        <fullName evidence="1">Uncharacterized protein</fullName>
    </submittedName>
</protein>
<dbReference type="EMBL" id="JYNY01000124">
    <property type="protein sequence ID" value="KJJ85540.1"/>
    <property type="molecule type" value="Genomic_DNA"/>
</dbReference>
<sequence>MGDFSPSIREGGKIMLTKEAIEEFQGIYFQTYGKELSFDEATAQAHQLIRFCKFALGYPLNFTTEDREDE</sequence>
<name>A0A0F0CVS3_9BACT</name>